<organism evidence="7 8">
    <name type="scientific">Flavobacterium tibetense</name>
    <dbReference type="NCBI Taxonomy" id="2233533"/>
    <lineage>
        <taxon>Bacteria</taxon>
        <taxon>Pseudomonadati</taxon>
        <taxon>Bacteroidota</taxon>
        <taxon>Flavobacteriia</taxon>
        <taxon>Flavobacteriales</taxon>
        <taxon>Flavobacteriaceae</taxon>
        <taxon>Flavobacterium</taxon>
    </lineage>
</organism>
<dbReference type="GO" id="GO:0016020">
    <property type="term" value="C:membrane"/>
    <property type="evidence" value="ECO:0007669"/>
    <property type="project" value="UniProtKB-SubCell"/>
</dbReference>
<proteinExistence type="predicted"/>
<keyword evidence="2 5" id="KW-0812">Transmembrane</keyword>
<evidence type="ECO:0000313" key="7">
    <source>
        <dbReference type="EMBL" id="RBA28256.1"/>
    </source>
</evidence>
<reference evidence="7 8" key="1">
    <citation type="submission" date="2018-06" db="EMBL/GenBank/DDBJ databases">
        <title>Flavobacterium tibetense sp. nov., isolated from a wetland YonghuCo on Tibetan Plateau.</title>
        <authorList>
            <person name="Xing P."/>
            <person name="Phurbu D."/>
            <person name="Lu H."/>
        </authorList>
    </citation>
    <scope>NUCLEOTIDE SEQUENCE [LARGE SCALE GENOMIC DNA]</scope>
    <source>
        <strain evidence="7 8">YH5</strain>
    </source>
</reference>
<evidence type="ECO:0000256" key="3">
    <source>
        <dbReference type="ARBA" id="ARBA00022989"/>
    </source>
</evidence>
<gene>
    <name evidence="7" type="ORF">DPN68_07430</name>
</gene>
<dbReference type="EMBL" id="QLST01000008">
    <property type="protein sequence ID" value="RBA28256.1"/>
    <property type="molecule type" value="Genomic_DNA"/>
</dbReference>
<evidence type="ECO:0000256" key="1">
    <source>
        <dbReference type="ARBA" id="ARBA00004141"/>
    </source>
</evidence>
<evidence type="ECO:0000259" key="6">
    <source>
        <dbReference type="Pfam" id="PF06271"/>
    </source>
</evidence>
<keyword evidence="4 5" id="KW-0472">Membrane</keyword>
<keyword evidence="8" id="KW-1185">Reference proteome</keyword>
<dbReference type="AlphaFoldDB" id="A0A365P160"/>
<comment type="subcellular location">
    <subcellularLocation>
        <location evidence="1">Membrane</location>
        <topology evidence="1">Multi-pass membrane protein</topology>
    </subcellularLocation>
</comment>
<accession>A0A365P160</accession>
<name>A0A365P160_9FLAO</name>
<feature type="domain" description="RDD" evidence="6">
    <location>
        <begin position="5"/>
        <end position="122"/>
    </location>
</feature>
<protein>
    <submittedName>
        <fullName evidence="7">RDD family protein</fullName>
    </submittedName>
</protein>
<dbReference type="RefSeq" id="WP_113989022.1">
    <property type="nucleotide sequence ID" value="NZ_QLST01000008.1"/>
</dbReference>
<dbReference type="Proteomes" id="UP000253319">
    <property type="component" value="Unassembled WGS sequence"/>
</dbReference>
<comment type="caution">
    <text evidence="7">The sequence shown here is derived from an EMBL/GenBank/DDBJ whole genome shotgun (WGS) entry which is preliminary data.</text>
</comment>
<evidence type="ECO:0000256" key="4">
    <source>
        <dbReference type="ARBA" id="ARBA00023136"/>
    </source>
</evidence>
<feature type="transmembrane region" description="Helical" evidence="5">
    <location>
        <begin position="12"/>
        <end position="33"/>
    </location>
</feature>
<dbReference type="Pfam" id="PF06271">
    <property type="entry name" value="RDD"/>
    <property type="match status" value="1"/>
</dbReference>
<dbReference type="InterPro" id="IPR010432">
    <property type="entry name" value="RDD"/>
</dbReference>
<evidence type="ECO:0000256" key="5">
    <source>
        <dbReference type="SAM" id="Phobius"/>
    </source>
</evidence>
<keyword evidence="3 5" id="KW-1133">Transmembrane helix</keyword>
<feature type="transmembrane region" description="Helical" evidence="5">
    <location>
        <begin position="90"/>
        <end position="109"/>
    </location>
</feature>
<feature type="transmembrane region" description="Helical" evidence="5">
    <location>
        <begin position="45"/>
        <end position="65"/>
    </location>
</feature>
<sequence length="130" mass="14955">MNTNYASVIDRVKSTTIDTLLLIACFYLLSDILNSMNNVSESLRILLFICILMYEPIFISLNGTFGNHKNSIRVRQNKDTTKKLNFFQSLLRYFLKISLGWISLIFILMNQKGRALHDIISGSIMIKVDD</sequence>
<evidence type="ECO:0000313" key="8">
    <source>
        <dbReference type="Proteomes" id="UP000253319"/>
    </source>
</evidence>
<dbReference type="OrthoDB" id="982116at2"/>
<evidence type="ECO:0000256" key="2">
    <source>
        <dbReference type="ARBA" id="ARBA00022692"/>
    </source>
</evidence>